<evidence type="ECO:0000313" key="2">
    <source>
        <dbReference type="EMBL" id="ORZ20473.1"/>
    </source>
</evidence>
<accession>A0A1X2IQ94</accession>
<feature type="signal peptide" evidence="1">
    <location>
        <begin position="1"/>
        <end position="26"/>
    </location>
</feature>
<proteinExistence type="predicted"/>
<evidence type="ECO:0000313" key="3">
    <source>
        <dbReference type="Proteomes" id="UP000193560"/>
    </source>
</evidence>
<protein>
    <submittedName>
        <fullName evidence="2">Uncharacterized protein</fullName>
    </submittedName>
</protein>
<reference evidence="2 3" key="1">
    <citation type="submission" date="2016-07" db="EMBL/GenBank/DDBJ databases">
        <title>Pervasive Adenine N6-methylation of Active Genes in Fungi.</title>
        <authorList>
            <consortium name="DOE Joint Genome Institute"/>
            <person name="Mondo S.J."/>
            <person name="Dannebaum R.O."/>
            <person name="Kuo R.C."/>
            <person name="Labutti K."/>
            <person name="Haridas S."/>
            <person name="Kuo A."/>
            <person name="Salamov A."/>
            <person name="Ahrendt S.R."/>
            <person name="Lipzen A."/>
            <person name="Sullivan W."/>
            <person name="Andreopoulos W.B."/>
            <person name="Clum A."/>
            <person name="Lindquist E."/>
            <person name="Daum C."/>
            <person name="Ramamoorthy G.K."/>
            <person name="Gryganskyi A."/>
            <person name="Culley D."/>
            <person name="Magnuson J.K."/>
            <person name="James T.Y."/>
            <person name="O'Malley M.A."/>
            <person name="Stajich J.E."/>
            <person name="Spatafora J.W."/>
            <person name="Visel A."/>
            <person name="Grigoriev I.V."/>
        </authorList>
    </citation>
    <scope>NUCLEOTIDE SEQUENCE [LARGE SCALE GENOMIC DNA]</scope>
    <source>
        <strain evidence="2 3">NRRL 1336</strain>
    </source>
</reference>
<dbReference type="EMBL" id="MCGE01000006">
    <property type="protein sequence ID" value="ORZ20473.1"/>
    <property type="molecule type" value="Genomic_DNA"/>
</dbReference>
<gene>
    <name evidence="2" type="ORF">BCR42DRAFT_408848</name>
</gene>
<dbReference type="Proteomes" id="UP000193560">
    <property type="component" value="Unassembled WGS sequence"/>
</dbReference>
<name>A0A1X2IQ94_9FUNG</name>
<sequence length="152" mass="17422">MVMMMMSRYSVIWFFVFFFEAWVCTMDNVFVHGSTWFDSPSKYTQWRAGELMMIRLMSDTHAPIGGEIQLIDQNGFFPRDLGKVGFVNNTSPVAEISNTTNTNGYGMSTSTYSFKVWDQLPDGNRYQLAFFPFSAAHGSNAFSYYFTVIKHG</sequence>
<evidence type="ECO:0000256" key="1">
    <source>
        <dbReference type="SAM" id="SignalP"/>
    </source>
</evidence>
<dbReference type="OrthoDB" id="2267768at2759"/>
<keyword evidence="1" id="KW-0732">Signal</keyword>
<feature type="chain" id="PRO_5012010200" evidence="1">
    <location>
        <begin position="27"/>
        <end position="152"/>
    </location>
</feature>
<comment type="caution">
    <text evidence="2">The sequence shown here is derived from an EMBL/GenBank/DDBJ whole genome shotgun (WGS) entry which is preliminary data.</text>
</comment>
<organism evidence="2 3">
    <name type="scientific">Absidia repens</name>
    <dbReference type="NCBI Taxonomy" id="90262"/>
    <lineage>
        <taxon>Eukaryota</taxon>
        <taxon>Fungi</taxon>
        <taxon>Fungi incertae sedis</taxon>
        <taxon>Mucoromycota</taxon>
        <taxon>Mucoromycotina</taxon>
        <taxon>Mucoromycetes</taxon>
        <taxon>Mucorales</taxon>
        <taxon>Cunninghamellaceae</taxon>
        <taxon>Absidia</taxon>
    </lineage>
</organism>
<dbReference type="AlphaFoldDB" id="A0A1X2IQ94"/>
<keyword evidence="3" id="KW-1185">Reference proteome</keyword>